<dbReference type="eggNOG" id="COG2826">
    <property type="taxonomic scope" value="Bacteria"/>
</dbReference>
<keyword evidence="3" id="KW-1185">Reference proteome</keyword>
<dbReference type="PANTHER" id="PTHR10948:SF23">
    <property type="entry name" value="TRANSPOSASE INSI FOR INSERTION SEQUENCE ELEMENT IS30A-RELATED"/>
    <property type="match status" value="1"/>
</dbReference>
<evidence type="ECO:0000313" key="3">
    <source>
        <dbReference type="Proteomes" id="UP000003330"/>
    </source>
</evidence>
<dbReference type="InterPro" id="IPR025246">
    <property type="entry name" value="IS30-like_HTH"/>
</dbReference>
<dbReference type="GO" id="GO:0005829">
    <property type="term" value="C:cytosol"/>
    <property type="evidence" value="ECO:0007669"/>
    <property type="project" value="TreeGrafter"/>
</dbReference>
<dbReference type="PANTHER" id="PTHR10948">
    <property type="entry name" value="TRANSPOSASE"/>
    <property type="match status" value="1"/>
</dbReference>
<dbReference type="Pfam" id="PF13936">
    <property type="entry name" value="HTH_38"/>
    <property type="match status" value="1"/>
</dbReference>
<dbReference type="EMBL" id="AEUX02000008">
    <property type="protein sequence ID" value="EHI68610.1"/>
    <property type="molecule type" value="Genomic_DNA"/>
</dbReference>
<evidence type="ECO:0000259" key="1">
    <source>
        <dbReference type="Pfam" id="PF13936"/>
    </source>
</evidence>
<dbReference type="Proteomes" id="UP000003330">
    <property type="component" value="Unassembled WGS sequence"/>
</dbReference>
<gene>
    <name evidence="2" type="ORF">STRIC_0608</name>
</gene>
<dbReference type="InterPro" id="IPR051917">
    <property type="entry name" value="Transposase-Integrase"/>
</dbReference>
<protein>
    <recommendedName>
        <fullName evidence="1">Transposase IS30-like HTH domain-containing protein</fullName>
    </recommendedName>
</protein>
<dbReference type="AlphaFoldDB" id="G5K6C1"/>
<proteinExistence type="predicted"/>
<comment type="caution">
    <text evidence="2">The sequence shown here is derived from an EMBL/GenBank/DDBJ whole genome shotgun (WGS) entry which is preliminary data.</text>
</comment>
<dbReference type="Gene3D" id="1.10.10.60">
    <property type="entry name" value="Homeodomain-like"/>
    <property type="match status" value="1"/>
</dbReference>
<organism evidence="2 3">
    <name type="scientific">Streptococcus ictaluri 707-05</name>
    <dbReference type="NCBI Taxonomy" id="764299"/>
    <lineage>
        <taxon>Bacteria</taxon>
        <taxon>Bacillati</taxon>
        <taxon>Bacillota</taxon>
        <taxon>Bacilli</taxon>
        <taxon>Lactobacillales</taxon>
        <taxon>Streptococcaceae</taxon>
        <taxon>Streptococcus</taxon>
    </lineage>
</organism>
<dbReference type="GO" id="GO:0032196">
    <property type="term" value="P:transposition"/>
    <property type="evidence" value="ECO:0007669"/>
    <property type="project" value="TreeGrafter"/>
</dbReference>
<name>G5K6C1_9STRE</name>
<dbReference type="GO" id="GO:0004803">
    <property type="term" value="F:transposase activity"/>
    <property type="evidence" value="ECO:0007669"/>
    <property type="project" value="TreeGrafter"/>
</dbReference>
<feature type="domain" description="Transposase IS30-like HTH" evidence="1">
    <location>
        <begin position="8"/>
        <end position="51"/>
    </location>
</feature>
<sequence>MQDYYTPKGKHLTLTDRRNIERWLREGYSNREIARRLAKAPQTIHNEIKRGQVRQKVRQGKFELVYSTDYAQKVYENNRKRSVKPAKLTKALKDKILHYLKQKYSPEMMVKAKGVEAHRSSIYYWIHHGYLGVTAKAMLYLRLKKLPKSKLVPTLCLLVSPFKSDPGTSIIGKISAILRLILSFRQRLNMSVSGL</sequence>
<reference evidence="2 3" key="1">
    <citation type="journal article" date="2014" name="Int. J. Syst. Evol. Microbiol.">
        <title>Phylogenomics and the dynamic genome evolution of the genus Streptococcus.</title>
        <authorList>
            <consortium name="The Broad Institute Genome Sequencing Platform"/>
            <person name="Richards V.P."/>
            <person name="Palmer S.R."/>
            <person name="Pavinski Bitar P.D."/>
            <person name="Qin X."/>
            <person name="Weinstock G.M."/>
            <person name="Highlander S.K."/>
            <person name="Town C.D."/>
            <person name="Burne R.A."/>
            <person name="Stanhope M.J."/>
        </authorList>
    </citation>
    <scope>NUCLEOTIDE SEQUENCE [LARGE SCALE GENOMIC DNA]</scope>
    <source>
        <strain evidence="2 3">707-05</strain>
    </source>
</reference>
<dbReference type="STRING" id="764299.STRIC_0608"/>
<accession>G5K6C1</accession>
<evidence type="ECO:0000313" key="2">
    <source>
        <dbReference type="EMBL" id="EHI68610.1"/>
    </source>
</evidence>